<dbReference type="GO" id="GO:0016114">
    <property type="term" value="P:terpenoid biosynthetic process"/>
    <property type="evidence" value="ECO:0007669"/>
    <property type="project" value="InterPro"/>
</dbReference>
<dbReference type="FunFam" id="3.30.1330.50:FF:000003">
    <property type="entry name" value="2-C-methyl-D-erythritol 2,4-cyclodiphosphate synthase"/>
    <property type="match status" value="1"/>
</dbReference>
<dbReference type="InterPro" id="IPR003526">
    <property type="entry name" value="MECDP_synthase"/>
</dbReference>
<feature type="binding site" evidence="10">
    <location>
        <position position="371"/>
    </location>
    <ligand>
        <name>4-CDP-2-C-methyl-D-erythritol 2-phosphate</name>
        <dbReference type="ChEBI" id="CHEBI:57919"/>
    </ligand>
</feature>
<dbReference type="GO" id="GO:0046872">
    <property type="term" value="F:metal ion binding"/>
    <property type="evidence" value="ECO:0007669"/>
    <property type="project" value="UniProtKB-KW"/>
</dbReference>
<feature type="site" description="Positions MEP for the nucleophilic attack" evidence="10">
    <location>
        <position position="210"/>
    </location>
</feature>
<comment type="function">
    <text evidence="10">Bifunctional enzyme that catalyzes the formation of 4-diphosphocytidyl-2-C-methyl-D-erythritol from CTP and 2-C-methyl-D-erythritol 4-phosphate (MEP) (IspD), and catalyzes the conversion of 4-diphosphocytidyl-2-C-methyl-D-erythritol 2-phosphate (CDP-ME2P) to 2-C-methyl-D-erythritol 2,4-cyclodiphosphate (ME-CPP) with a corresponding release of cytidine 5-monophosphate (CMP) (IspF).</text>
</comment>
<evidence type="ECO:0000256" key="3">
    <source>
        <dbReference type="ARBA" id="ARBA00009789"/>
    </source>
</evidence>
<dbReference type="Proteomes" id="UP000631034">
    <property type="component" value="Unassembled WGS sequence"/>
</dbReference>
<dbReference type="InterPro" id="IPR001228">
    <property type="entry name" value="IspD"/>
</dbReference>
<feature type="binding site" evidence="10">
    <location>
        <position position="237"/>
    </location>
    <ligand>
        <name>a divalent metal cation</name>
        <dbReference type="ChEBI" id="CHEBI:60240"/>
    </ligand>
</feature>
<evidence type="ECO:0000256" key="1">
    <source>
        <dbReference type="ARBA" id="ARBA00001282"/>
    </source>
</evidence>
<dbReference type="UniPathway" id="UPA00056">
    <property type="reaction ID" value="UER00093"/>
</dbReference>
<feature type="binding site" evidence="10">
    <location>
        <begin position="263"/>
        <end position="264"/>
    </location>
    <ligand>
        <name>4-CDP-2-C-methyl-D-erythritol 2-phosphate</name>
        <dbReference type="ChEBI" id="CHEBI:57919"/>
    </ligand>
</feature>
<feature type="site" description="Transition state stabilizer" evidence="10">
    <location>
        <position position="362"/>
    </location>
</feature>
<dbReference type="Pfam" id="PF01128">
    <property type="entry name" value="IspD"/>
    <property type="match status" value="1"/>
</dbReference>
<dbReference type="CDD" id="cd00554">
    <property type="entry name" value="MECDP_synthase"/>
    <property type="match status" value="1"/>
</dbReference>
<dbReference type="InterPro" id="IPR029044">
    <property type="entry name" value="Nucleotide-diphossugar_trans"/>
</dbReference>
<evidence type="ECO:0000256" key="5">
    <source>
        <dbReference type="ARBA" id="ARBA00022695"/>
    </source>
</evidence>
<reference evidence="12" key="1">
    <citation type="submission" date="2020-10" db="EMBL/GenBank/DDBJ databases">
        <title>Genome sequence of the unusual species of purple photosynthetic bacteria, Phaeovibrio sulfidiphilus DSM 23193, type strain.</title>
        <authorList>
            <person name="Kyndt J.A."/>
            <person name="Meyer T.E."/>
        </authorList>
    </citation>
    <scope>NUCLEOTIDE SEQUENCE</scope>
    <source>
        <strain evidence="12">DSM 23193</strain>
    </source>
</reference>
<feature type="binding site" evidence="10">
    <location>
        <begin position="285"/>
        <end position="287"/>
    </location>
    <ligand>
        <name>4-CDP-2-C-methyl-D-erythritol 2-phosphate</name>
        <dbReference type="ChEBI" id="CHEBI:57919"/>
    </ligand>
</feature>
<evidence type="ECO:0000256" key="9">
    <source>
        <dbReference type="ARBA" id="ARBA00023268"/>
    </source>
</evidence>
<dbReference type="EMBL" id="JACZHT010000006">
    <property type="protein sequence ID" value="MBE1237719.1"/>
    <property type="molecule type" value="Genomic_DNA"/>
</dbReference>
<comment type="catalytic activity">
    <reaction evidence="1 10">
        <text>2-C-methyl-D-erythritol 4-phosphate + CTP + H(+) = 4-CDP-2-C-methyl-D-erythritol + diphosphate</text>
        <dbReference type="Rhea" id="RHEA:13429"/>
        <dbReference type="ChEBI" id="CHEBI:15378"/>
        <dbReference type="ChEBI" id="CHEBI:33019"/>
        <dbReference type="ChEBI" id="CHEBI:37563"/>
        <dbReference type="ChEBI" id="CHEBI:57823"/>
        <dbReference type="ChEBI" id="CHEBI:58262"/>
        <dbReference type="EC" id="2.7.7.60"/>
    </reaction>
</comment>
<dbReference type="SUPFAM" id="SSF53448">
    <property type="entry name" value="Nucleotide-diphospho-sugar transferases"/>
    <property type="match status" value="1"/>
</dbReference>
<organism evidence="12 13">
    <name type="scientific">Phaeovibrio sulfidiphilus</name>
    <dbReference type="NCBI Taxonomy" id="1220600"/>
    <lineage>
        <taxon>Bacteria</taxon>
        <taxon>Pseudomonadati</taxon>
        <taxon>Pseudomonadota</taxon>
        <taxon>Alphaproteobacteria</taxon>
        <taxon>Rhodospirillales</taxon>
        <taxon>Rhodospirillaceae</taxon>
        <taxon>Phaeovibrio</taxon>
    </lineage>
</organism>
<keyword evidence="13" id="KW-1185">Reference proteome</keyword>
<dbReference type="NCBIfam" id="TIGR00151">
    <property type="entry name" value="ispF"/>
    <property type="match status" value="1"/>
</dbReference>
<evidence type="ECO:0000259" key="11">
    <source>
        <dbReference type="Pfam" id="PF02542"/>
    </source>
</evidence>
<dbReference type="InterPro" id="IPR018294">
    <property type="entry name" value="ISPD_synthase_CS"/>
</dbReference>
<dbReference type="EC" id="4.6.1.12" evidence="10"/>
<feature type="site" description="Transition state stabilizer" evidence="10">
    <location>
        <position position="263"/>
    </location>
</feature>
<dbReference type="SUPFAM" id="SSF69765">
    <property type="entry name" value="IpsF-like"/>
    <property type="match status" value="1"/>
</dbReference>
<feature type="binding site" evidence="10">
    <location>
        <position position="271"/>
    </location>
    <ligand>
        <name>a divalent metal cation</name>
        <dbReference type="ChEBI" id="CHEBI:60240"/>
    </ligand>
</feature>
<gene>
    <name evidence="10" type="primary">ispDF</name>
    <name evidence="12" type="ORF">IHV25_08670</name>
</gene>
<name>A0A8J6YPR5_9PROT</name>
<feature type="site" description="Positions MEP for the nucleophilic attack" evidence="10">
    <location>
        <position position="155"/>
    </location>
</feature>
<dbReference type="InterPro" id="IPR036571">
    <property type="entry name" value="MECDP_synthase_sf"/>
</dbReference>
<evidence type="ECO:0000313" key="12">
    <source>
        <dbReference type="EMBL" id="MBE1237719.1"/>
    </source>
</evidence>
<keyword evidence="5 10" id="KW-0548">Nucleotidyltransferase</keyword>
<comment type="pathway">
    <text evidence="10">Isoprenoid biosynthesis; isopentenyl diphosphate biosynthesis via DXP pathway; isopentenyl diphosphate from 1-deoxy-D-xylulose 5-phosphate: step 4/6.</text>
</comment>
<comment type="similarity">
    <text evidence="3">Belongs to the IspD/TarI cytidylyltransferase family. IspD subfamily.</text>
</comment>
<evidence type="ECO:0000256" key="10">
    <source>
        <dbReference type="HAMAP-Rule" id="MF_01520"/>
    </source>
</evidence>
<dbReference type="Gene3D" id="3.90.550.10">
    <property type="entry name" value="Spore Coat Polysaccharide Biosynthesis Protein SpsA, Chain A"/>
    <property type="match status" value="1"/>
</dbReference>
<dbReference type="HAMAP" id="MF_00107">
    <property type="entry name" value="IspF"/>
    <property type="match status" value="1"/>
</dbReference>
<comment type="catalytic activity">
    <reaction evidence="10">
        <text>4-CDP-2-C-methyl-D-erythritol 2-phosphate = 2-C-methyl-D-erythritol 2,4-cyclic diphosphate + CMP</text>
        <dbReference type="Rhea" id="RHEA:23864"/>
        <dbReference type="ChEBI" id="CHEBI:57919"/>
        <dbReference type="ChEBI" id="CHEBI:58483"/>
        <dbReference type="ChEBI" id="CHEBI:60377"/>
        <dbReference type="EC" id="4.6.1.12"/>
    </reaction>
</comment>
<dbReference type="EC" id="2.7.7.60" evidence="10"/>
<feature type="binding site" evidence="10">
    <location>
        <position position="368"/>
    </location>
    <ligand>
        <name>4-CDP-2-C-methyl-D-erythritol 2-phosphate</name>
        <dbReference type="ChEBI" id="CHEBI:57919"/>
    </ligand>
</feature>
<protein>
    <recommendedName>
        <fullName evidence="10">Bifunctional enzyme IspD/IspF</fullName>
    </recommendedName>
    <domain>
        <recommendedName>
            <fullName evidence="10">2-C-methyl-D-erythritol 4-phosphate cytidylyltransferase</fullName>
            <ecNumber evidence="10">2.7.7.60</ecNumber>
        </recommendedName>
        <alternativeName>
            <fullName evidence="10">4-diphosphocytidyl-2C-methyl-D-erythritol synthase</fullName>
        </alternativeName>
        <alternativeName>
            <fullName evidence="10">MEP cytidylyltransferase</fullName>
            <shortName evidence="10">MCT</shortName>
        </alternativeName>
    </domain>
    <domain>
        <recommendedName>
            <fullName evidence="10">2-C-methyl-D-erythritol 2,4-cyclodiphosphate synthase</fullName>
            <shortName evidence="10">MECDP-synthase</shortName>
            <shortName evidence="10">MECPP-synthase</shortName>
            <shortName evidence="10">MECPS</shortName>
            <ecNumber evidence="10">4.6.1.12</ecNumber>
        </recommendedName>
    </domain>
</protein>
<comment type="similarity">
    <text evidence="10">In the C-terminal section; belongs to the IspF family.</text>
</comment>
<evidence type="ECO:0000313" key="13">
    <source>
        <dbReference type="Proteomes" id="UP000631034"/>
    </source>
</evidence>
<comment type="similarity">
    <text evidence="10">In the N-terminal section; belongs to the IspD/TarI cytidylyltransferase family. IspD subfamily.</text>
</comment>
<feature type="site" description="Transition state stabilizer" evidence="10">
    <location>
        <position position="17"/>
    </location>
</feature>
<feature type="region of interest" description="2-C-methyl-D-erythritol 2,4-cyclodiphosphate synthase" evidence="10">
    <location>
        <begin position="231"/>
        <end position="388"/>
    </location>
</feature>
<dbReference type="Pfam" id="PF02542">
    <property type="entry name" value="YgbB"/>
    <property type="match status" value="1"/>
</dbReference>
<keyword evidence="8 10" id="KW-0456">Lyase</keyword>
<feature type="site" description="Transition state stabilizer" evidence="10">
    <location>
        <position position="24"/>
    </location>
</feature>
<comment type="pathway">
    <text evidence="2 10">Isoprenoid biosynthesis; isopentenyl diphosphate biosynthesis via DXP pathway; isopentenyl diphosphate from 1-deoxy-D-xylulose 5-phosphate: step 2/6.</text>
</comment>
<dbReference type="HAMAP" id="MF_00108">
    <property type="entry name" value="IspD"/>
    <property type="match status" value="1"/>
</dbReference>
<dbReference type="GO" id="GO:0008685">
    <property type="term" value="F:2-C-methyl-D-erythritol 2,4-cyclodiphosphate synthase activity"/>
    <property type="evidence" value="ECO:0007669"/>
    <property type="project" value="UniProtKB-UniRule"/>
</dbReference>
<evidence type="ECO:0000256" key="7">
    <source>
        <dbReference type="ARBA" id="ARBA00023229"/>
    </source>
</evidence>
<dbReference type="NCBIfam" id="TIGR00453">
    <property type="entry name" value="ispD"/>
    <property type="match status" value="1"/>
</dbReference>
<dbReference type="RefSeq" id="WP_192534719.1">
    <property type="nucleotide sequence ID" value="NZ_JACZHT010000006.1"/>
</dbReference>
<keyword evidence="6 10" id="KW-0479">Metal-binding</keyword>
<dbReference type="InterPro" id="IPR026596">
    <property type="entry name" value="IspD/F"/>
</dbReference>
<dbReference type="PANTHER" id="PTHR43181">
    <property type="entry name" value="2-C-METHYL-D-ERYTHRITOL 2,4-CYCLODIPHOSPHATE SYNTHASE, CHLOROPLASTIC"/>
    <property type="match status" value="1"/>
</dbReference>
<keyword evidence="4 10" id="KW-0808">Transferase</keyword>
<comment type="cofactor">
    <cofactor evidence="10">
        <name>a divalent metal cation</name>
        <dbReference type="ChEBI" id="CHEBI:60240"/>
    </cofactor>
</comment>
<feature type="domain" description="2-C-methyl-D-erythritol 2,4-cyclodiphosphate synthase" evidence="11">
    <location>
        <begin position="231"/>
        <end position="383"/>
    </location>
</feature>
<dbReference type="Gene3D" id="3.30.1330.50">
    <property type="entry name" value="2-C-methyl-D-erythritol 2,4-cyclodiphosphate synthase"/>
    <property type="match status" value="1"/>
</dbReference>
<keyword evidence="9 10" id="KW-0511">Multifunctional enzyme</keyword>
<sequence length="388" mass="41946">MSRKVAALIVAAGRGRRFGEALPKQYHDLGGRPILRHVLARFCAHPDIPLVRAVIHPDDQELYEACAEGLSTLLPPVFGGAERQDSVRLGLESLQEYAPDCVLIHDSARPFIDSAQIDRVIAALDSHTGAIPAVAVADTLKRSPERGTISQTVDRSHLWRAQTPQGFRYTELLEAHRAAASGQVFTDDAALLENRPDAVTLVEGDEDNFKITSRTDLDRARARFQAPMEPRIGSGFDVHRLCPGSSVILCGLEIPHDHTLAGHSDADVPMHALTDALLGCINAGDIGRHFPPSDMRWKGADSSIFLAHAGQLIRALGGRIMNIDVTIMAERPKIGPHRARMSARLAEILDIPASRVSVKATTSETIGFVGREEGIAAQATALVLMPPA</sequence>
<evidence type="ECO:0000256" key="6">
    <source>
        <dbReference type="ARBA" id="ARBA00022723"/>
    </source>
</evidence>
<feature type="binding site" evidence="10">
    <location>
        <begin position="361"/>
        <end position="364"/>
    </location>
    <ligand>
        <name>4-CDP-2-C-methyl-D-erythritol 2-phosphate</name>
        <dbReference type="ChEBI" id="CHEBI:57919"/>
    </ligand>
</feature>
<feature type="binding site" evidence="10">
    <location>
        <position position="239"/>
    </location>
    <ligand>
        <name>a divalent metal cation</name>
        <dbReference type="ChEBI" id="CHEBI:60240"/>
    </ligand>
</feature>
<dbReference type="InterPro" id="IPR034683">
    <property type="entry name" value="IspD/TarI"/>
</dbReference>
<dbReference type="GO" id="GO:0050518">
    <property type="term" value="F:2-C-methyl-D-erythritol 4-phosphate cytidylyltransferase activity"/>
    <property type="evidence" value="ECO:0007669"/>
    <property type="project" value="UniProtKB-UniRule"/>
</dbReference>
<dbReference type="AlphaFoldDB" id="A0A8J6YPR5"/>
<dbReference type="PROSITE" id="PS01295">
    <property type="entry name" value="ISPD"/>
    <property type="match status" value="1"/>
</dbReference>
<dbReference type="HAMAP" id="MF_01520">
    <property type="entry name" value="IspDF"/>
    <property type="match status" value="1"/>
</dbReference>
<feature type="binding site" evidence="10">
    <location>
        <begin position="237"/>
        <end position="239"/>
    </location>
    <ligand>
        <name>4-CDP-2-C-methyl-D-erythritol 2-phosphate</name>
        <dbReference type="ChEBI" id="CHEBI:57919"/>
    </ligand>
</feature>
<proteinExistence type="inferred from homology"/>
<evidence type="ECO:0000256" key="4">
    <source>
        <dbReference type="ARBA" id="ARBA00022679"/>
    </source>
</evidence>
<comment type="caution">
    <text evidence="12">The sequence shown here is derived from an EMBL/GenBank/DDBJ whole genome shotgun (WGS) entry which is preliminary data.</text>
</comment>
<dbReference type="FunFam" id="3.90.550.10:FF:000003">
    <property type="entry name" value="2-C-methyl-D-erythritol 4-phosphate cytidylyltransferase"/>
    <property type="match status" value="1"/>
</dbReference>
<dbReference type="CDD" id="cd02516">
    <property type="entry name" value="CDP-ME_synthetase"/>
    <property type="match status" value="1"/>
</dbReference>
<evidence type="ECO:0000256" key="2">
    <source>
        <dbReference type="ARBA" id="ARBA00004787"/>
    </source>
</evidence>
<comment type="caution">
    <text evidence="10">Lacks conserved residue(s) required for the propagation of feature annotation.</text>
</comment>
<dbReference type="PANTHER" id="PTHR43181:SF1">
    <property type="entry name" value="2-C-METHYL-D-ERYTHRITOL 2,4-CYCLODIPHOSPHATE SYNTHASE, CHLOROPLASTIC"/>
    <property type="match status" value="1"/>
</dbReference>
<dbReference type="GO" id="GO:0019288">
    <property type="term" value="P:isopentenyl diphosphate biosynthetic process, methylerythritol 4-phosphate pathway"/>
    <property type="evidence" value="ECO:0007669"/>
    <property type="project" value="UniProtKB-UniRule"/>
</dbReference>
<keyword evidence="7 10" id="KW-0414">Isoprene biosynthesis</keyword>
<evidence type="ECO:0000256" key="8">
    <source>
        <dbReference type="ARBA" id="ARBA00023239"/>
    </source>
</evidence>
<feature type="region of interest" description="2-C-methyl-D-erythritol 4-phosphate cytidylyltransferase" evidence="10">
    <location>
        <begin position="1"/>
        <end position="230"/>
    </location>
</feature>
<dbReference type="NCBIfam" id="NF006899">
    <property type="entry name" value="PRK09382.1"/>
    <property type="match status" value="1"/>
</dbReference>
<accession>A0A8J6YPR5</accession>